<organism evidence="1">
    <name type="scientific">Populus davidiana</name>
    <dbReference type="NCBI Taxonomy" id="266767"/>
    <lineage>
        <taxon>Eukaryota</taxon>
        <taxon>Viridiplantae</taxon>
        <taxon>Streptophyta</taxon>
        <taxon>Embryophyta</taxon>
        <taxon>Tracheophyta</taxon>
        <taxon>Spermatophyta</taxon>
        <taxon>Magnoliopsida</taxon>
        <taxon>eudicotyledons</taxon>
        <taxon>Gunneridae</taxon>
        <taxon>Pentapetalae</taxon>
        <taxon>rosids</taxon>
        <taxon>fabids</taxon>
        <taxon>Malpighiales</taxon>
        <taxon>Salicaceae</taxon>
        <taxon>Saliceae</taxon>
        <taxon>Populus</taxon>
    </lineage>
</organism>
<dbReference type="EMBL" id="GILB01006608">
    <property type="protein sequence ID" value="NUU86941.1"/>
    <property type="molecule type" value="Transcribed_RNA"/>
</dbReference>
<protein>
    <submittedName>
        <fullName evidence="1">Uncharacterized protein</fullName>
    </submittedName>
</protein>
<proteinExistence type="predicted"/>
<dbReference type="AlphaFoldDB" id="A0A6M2EQN2"/>
<name>A0A6M2EQN2_9ROSI</name>
<sequence length="175" mass="18978">MGGGNKRHRSTESSINVNECGISTCPKEQNFEINMGGCFGRVKREVQVVEPGVGEERISSHAIAGNDVVSMTGMRAQEDGVSEGALESRTRTEPVDRVLEQSKAVQVGVQGVEQGPGEERIQSHLQAVQVGVQGEGSFQHDAFETIPRTEQVQLLEPRGDSSQFCLEDVMINIVL</sequence>
<evidence type="ECO:0000313" key="1">
    <source>
        <dbReference type="EMBL" id="NUU86941.1"/>
    </source>
</evidence>
<accession>A0A6M2EQN2</accession>
<reference evidence="1" key="1">
    <citation type="submission" date="2020-03" db="EMBL/GenBank/DDBJ databases">
        <authorList>
            <person name="Zhang R."/>
        </authorList>
    </citation>
    <scope>NUCLEOTIDE SEQUENCE</scope>
</reference>